<sequence length="457" mass="49524">MRATPAPSPTNAPTAPNSLQIRSLTLSRPESPCEGLPHTPSQTRSSSPTAEDPTSGAAIYSPLWVSLRHVAADPLALSPNLIDTVADSNNPRPLRTTMRDSAEYWVKHDGGLAHFKIPARIDRSGQFSRFGPYFNLPATGLDAMALQKARAQFELVILDESDVECPHEAVMCSGLVFPALFAFHSEVESARVEANSTRKRNVIPFWRTYEPGRGDRYALVVSTDPLFENLPNTNHIPTPRISRSDISRSGHLTSPSKARARVAASLSSASPSIAPATSVSESGTAVLRIADLPDPYGRYAGVARSFPEVNQAKVHIPNIRNRHGVLITPAEYDDKIQDGDYVEIEFILKLWEIPPSARNNTNGSRVYQAILRSMKLLPFRTYSQAGILGSGPSVPPGAPGTIAARVNKGKGKAPAKGKRKADDDELPGQSPTKKGVVVHSDNDDGDDFEIVNMETDE</sequence>
<dbReference type="Proteomes" id="UP001194468">
    <property type="component" value="Unassembled WGS sequence"/>
</dbReference>
<name>A0AAD4BFZ8_BOLED</name>
<feature type="region of interest" description="Disordered" evidence="1">
    <location>
        <begin position="1"/>
        <end position="54"/>
    </location>
</feature>
<protein>
    <submittedName>
        <fullName evidence="2">Uncharacterized protein</fullName>
    </submittedName>
</protein>
<evidence type="ECO:0000256" key="1">
    <source>
        <dbReference type="SAM" id="MobiDB-lite"/>
    </source>
</evidence>
<feature type="region of interest" description="Disordered" evidence="1">
    <location>
        <begin position="390"/>
        <end position="457"/>
    </location>
</feature>
<dbReference type="EMBL" id="WHUW01000087">
    <property type="protein sequence ID" value="KAF8426435.1"/>
    <property type="molecule type" value="Genomic_DNA"/>
</dbReference>
<organism evidence="2 3">
    <name type="scientific">Boletus edulis BED1</name>
    <dbReference type="NCBI Taxonomy" id="1328754"/>
    <lineage>
        <taxon>Eukaryota</taxon>
        <taxon>Fungi</taxon>
        <taxon>Dikarya</taxon>
        <taxon>Basidiomycota</taxon>
        <taxon>Agaricomycotina</taxon>
        <taxon>Agaricomycetes</taxon>
        <taxon>Agaricomycetidae</taxon>
        <taxon>Boletales</taxon>
        <taxon>Boletineae</taxon>
        <taxon>Boletaceae</taxon>
        <taxon>Boletoideae</taxon>
        <taxon>Boletus</taxon>
    </lineage>
</organism>
<comment type="caution">
    <text evidence="2">The sequence shown here is derived from an EMBL/GenBank/DDBJ whole genome shotgun (WGS) entry which is preliminary data.</text>
</comment>
<gene>
    <name evidence="2" type="ORF">L210DRAFT_3652907</name>
</gene>
<evidence type="ECO:0000313" key="3">
    <source>
        <dbReference type="Proteomes" id="UP001194468"/>
    </source>
</evidence>
<feature type="compositionally biased region" description="Polar residues" evidence="1">
    <location>
        <begin position="19"/>
        <end position="28"/>
    </location>
</feature>
<feature type="compositionally biased region" description="Acidic residues" evidence="1">
    <location>
        <begin position="443"/>
        <end position="457"/>
    </location>
</feature>
<evidence type="ECO:0000313" key="2">
    <source>
        <dbReference type="EMBL" id="KAF8426435.1"/>
    </source>
</evidence>
<proteinExistence type="predicted"/>
<keyword evidence="3" id="KW-1185">Reference proteome</keyword>
<reference evidence="2" key="1">
    <citation type="submission" date="2019-10" db="EMBL/GenBank/DDBJ databases">
        <authorList>
            <consortium name="DOE Joint Genome Institute"/>
            <person name="Kuo A."/>
            <person name="Miyauchi S."/>
            <person name="Kiss E."/>
            <person name="Drula E."/>
            <person name="Kohler A."/>
            <person name="Sanchez-Garcia M."/>
            <person name="Andreopoulos B."/>
            <person name="Barry K.W."/>
            <person name="Bonito G."/>
            <person name="Buee M."/>
            <person name="Carver A."/>
            <person name="Chen C."/>
            <person name="Cichocki N."/>
            <person name="Clum A."/>
            <person name="Culley D."/>
            <person name="Crous P.W."/>
            <person name="Fauchery L."/>
            <person name="Girlanda M."/>
            <person name="Hayes R."/>
            <person name="Keri Z."/>
            <person name="LaButti K."/>
            <person name="Lipzen A."/>
            <person name="Lombard V."/>
            <person name="Magnuson J."/>
            <person name="Maillard F."/>
            <person name="Morin E."/>
            <person name="Murat C."/>
            <person name="Nolan M."/>
            <person name="Ohm R."/>
            <person name="Pangilinan J."/>
            <person name="Pereira M."/>
            <person name="Perotto S."/>
            <person name="Peter M."/>
            <person name="Riley R."/>
            <person name="Sitrit Y."/>
            <person name="Stielow B."/>
            <person name="Szollosi G."/>
            <person name="Zifcakova L."/>
            <person name="Stursova M."/>
            <person name="Spatafora J.W."/>
            <person name="Tedersoo L."/>
            <person name="Vaario L.-M."/>
            <person name="Yamada A."/>
            <person name="Yan M."/>
            <person name="Wang P."/>
            <person name="Xu J."/>
            <person name="Bruns T."/>
            <person name="Baldrian P."/>
            <person name="Vilgalys R."/>
            <person name="Henrissat B."/>
            <person name="Grigoriev I.V."/>
            <person name="Hibbett D."/>
            <person name="Nagy L.G."/>
            <person name="Martin F.M."/>
        </authorList>
    </citation>
    <scope>NUCLEOTIDE SEQUENCE</scope>
    <source>
        <strain evidence="2">BED1</strain>
    </source>
</reference>
<accession>A0AAD4BFZ8</accession>
<feature type="compositionally biased region" description="Pro residues" evidence="1">
    <location>
        <begin position="1"/>
        <end position="10"/>
    </location>
</feature>
<feature type="region of interest" description="Disordered" evidence="1">
    <location>
        <begin position="231"/>
        <end position="254"/>
    </location>
</feature>
<feature type="compositionally biased region" description="Basic residues" evidence="1">
    <location>
        <begin position="407"/>
        <end position="419"/>
    </location>
</feature>
<feature type="compositionally biased region" description="Polar residues" evidence="1">
    <location>
        <begin position="39"/>
        <end position="49"/>
    </location>
</feature>
<reference evidence="2" key="2">
    <citation type="journal article" date="2020" name="Nat. Commun.">
        <title>Large-scale genome sequencing of mycorrhizal fungi provides insights into the early evolution of symbiotic traits.</title>
        <authorList>
            <person name="Miyauchi S."/>
            <person name="Kiss E."/>
            <person name="Kuo A."/>
            <person name="Drula E."/>
            <person name="Kohler A."/>
            <person name="Sanchez-Garcia M."/>
            <person name="Morin E."/>
            <person name="Andreopoulos B."/>
            <person name="Barry K.W."/>
            <person name="Bonito G."/>
            <person name="Buee M."/>
            <person name="Carver A."/>
            <person name="Chen C."/>
            <person name="Cichocki N."/>
            <person name="Clum A."/>
            <person name="Culley D."/>
            <person name="Crous P.W."/>
            <person name="Fauchery L."/>
            <person name="Girlanda M."/>
            <person name="Hayes R.D."/>
            <person name="Keri Z."/>
            <person name="LaButti K."/>
            <person name="Lipzen A."/>
            <person name="Lombard V."/>
            <person name="Magnuson J."/>
            <person name="Maillard F."/>
            <person name="Murat C."/>
            <person name="Nolan M."/>
            <person name="Ohm R.A."/>
            <person name="Pangilinan J."/>
            <person name="Pereira M.F."/>
            <person name="Perotto S."/>
            <person name="Peter M."/>
            <person name="Pfister S."/>
            <person name="Riley R."/>
            <person name="Sitrit Y."/>
            <person name="Stielow J.B."/>
            <person name="Szollosi G."/>
            <person name="Zifcakova L."/>
            <person name="Stursova M."/>
            <person name="Spatafora J.W."/>
            <person name="Tedersoo L."/>
            <person name="Vaario L.M."/>
            <person name="Yamada A."/>
            <person name="Yan M."/>
            <person name="Wang P."/>
            <person name="Xu J."/>
            <person name="Bruns T."/>
            <person name="Baldrian P."/>
            <person name="Vilgalys R."/>
            <person name="Dunand C."/>
            <person name="Henrissat B."/>
            <person name="Grigoriev I.V."/>
            <person name="Hibbett D."/>
            <person name="Nagy L.G."/>
            <person name="Martin F.M."/>
        </authorList>
    </citation>
    <scope>NUCLEOTIDE SEQUENCE</scope>
    <source>
        <strain evidence="2">BED1</strain>
    </source>
</reference>
<dbReference type="AlphaFoldDB" id="A0AAD4BFZ8"/>